<dbReference type="PANTHER" id="PTHR24246:SF27">
    <property type="entry name" value="ADENOSINE RECEPTOR, ISOFORM A"/>
    <property type="match status" value="1"/>
</dbReference>
<evidence type="ECO:0000256" key="6">
    <source>
        <dbReference type="ARBA" id="ARBA00023136"/>
    </source>
</evidence>
<sequence>MTSWSLISQSYARYVGIPQFCLGVLGNLLNIWIFSRESTYRKVPSTFYLLMASAAGIVQIMSGQIPRFLILGFNNDLTRTSLVWCKCRQFLIATFGGIGMTFQCLSVIDQFLVTSRHVRIRQFSNIKSAHHIVVGVIIVWVLQGIPFLVFNQIQVGTCIINNRILNIYWSYVYFLGLLTATSIIVMITFGILAYRNMHLLKNTAQLNNADQQLTIMICMQIFIVFISVASYGGYNVYALATASIQKDAEQKGKDLVALTVTSLSAFLNYESSFYVFFLSSSRFRRQTRKHICFCCCALHRVTPTEVGLSSLAHR</sequence>
<evidence type="ECO:0000256" key="10">
    <source>
        <dbReference type="SAM" id="Phobius"/>
    </source>
</evidence>
<keyword evidence="7" id="KW-0675">Receptor</keyword>
<keyword evidence="3 10" id="KW-0812">Transmembrane</keyword>
<feature type="transmembrane region" description="Helical" evidence="10">
    <location>
        <begin position="129"/>
        <end position="150"/>
    </location>
</feature>
<evidence type="ECO:0000313" key="13">
    <source>
        <dbReference type="EMBL" id="CAF0795973.1"/>
    </source>
</evidence>
<evidence type="ECO:0000256" key="8">
    <source>
        <dbReference type="ARBA" id="ARBA00023180"/>
    </source>
</evidence>
<dbReference type="InterPro" id="IPR017452">
    <property type="entry name" value="GPCR_Rhodpsn_7TM"/>
</dbReference>
<evidence type="ECO:0000256" key="3">
    <source>
        <dbReference type="ARBA" id="ARBA00022692"/>
    </source>
</evidence>
<reference evidence="13" key="1">
    <citation type="submission" date="2021-02" db="EMBL/GenBank/DDBJ databases">
        <authorList>
            <person name="Nowell W R."/>
        </authorList>
    </citation>
    <scope>NUCLEOTIDE SEQUENCE</scope>
</reference>
<feature type="transmembrane region" description="Helical" evidence="10">
    <location>
        <begin position="90"/>
        <end position="108"/>
    </location>
</feature>
<dbReference type="GO" id="GO:0005886">
    <property type="term" value="C:plasma membrane"/>
    <property type="evidence" value="ECO:0007669"/>
    <property type="project" value="UniProtKB-SubCell"/>
</dbReference>
<evidence type="ECO:0000256" key="7">
    <source>
        <dbReference type="ARBA" id="ARBA00023170"/>
    </source>
</evidence>
<evidence type="ECO:0000256" key="1">
    <source>
        <dbReference type="ARBA" id="ARBA00004651"/>
    </source>
</evidence>
<keyword evidence="5" id="KW-0297">G-protein coupled receptor</keyword>
<gene>
    <name evidence="12" type="ORF">BJG266_LOCUS1068</name>
    <name evidence="13" type="ORF">QVE165_LOCUS3959</name>
</gene>
<evidence type="ECO:0000256" key="5">
    <source>
        <dbReference type="ARBA" id="ARBA00023040"/>
    </source>
</evidence>
<feature type="transmembrane region" description="Helical" evidence="10">
    <location>
        <begin position="47"/>
        <end position="70"/>
    </location>
</feature>
<feature type="transmembrane region" description="Helical" evidence="10">
    <location>
        <begin position="213"/>
        <end position="235"/>
    </location>
</feature>
<dbReference type="EMBL" id="CAJNOM010000014">
    <property type="protein sequence ID" value="CAF0795973.1"/>
    <property type="molecule type" value="Genomic_DNA"/>
</dbReference>
<evidence type="ECO:0000313" key="12">
    <source>
        <dbReference type="EMBL" id="CAF0729420.1"/>
    </source>
</evidence>
<proteinExistence type="predicted"/>
<feature type="transmembrane region" description="Helical" evidence="10">
    <location>
        <begin position="255"/>
        <end position="279"/>
    </location>
</feature>
<protein>
    <recommendedName>
        <fullName evidence="11">G-protein coupled receptors family 1 profile domain-containing protein</fullName>
    </recommendedName>
</protein>
<feature type="transmembrane region" description="Helical" evidence="10">
    <location>
        <begin position="170"/>
        <end position="192"/>
    </location>
</feature>
<dbReference type="Gene3D" id="1.20.1070.10">
    <property type="entry name" value="Rhodopsin 7-helix transmembrane proteins"/>
    <property type="match status" value="1"/>
</dbReference>
<evidence type="ECO:0000256" key="4">
    <source>
        <dbReference type="ARBA" id="ARBA00022989"/>
    </source>
</evidence>
<name>A0A813SGI1_9BILA</name>
<feature type="domain" description="G-protein coupled receptors family 1 profile" evidence="11">
    <location>
        <begin position="26"/>
        <end position="276"/>
    </location>
</feature>
<evidence type="ECO:0000256" key="9">
    <source>
        <dbReference type="ARBA" id="ARBA00023224"/>
    </source>
</evidence>
<comment type="subcellular location">
    <subcellularLocation>
        <location evidence="1">Cell membrane</location>
        <topology evidence="1">Multi-pass membrane protein</topology>
    </subcellularLocation>
</comment>
<dbReference type="EMBL" id="CAJNOI010000002">
    <property type="protein sequence ID" value="CAF0729420.1"/>
    <property type="molecule type" value="Genomic_DNA"/>
</dbReference>
<organism evidence="13 14">
    <name type="scientific">Adineta steineri</name>
    <dbReference type="NCBI Taxonomy" id="433720"/>
    <lineage>
        <taxon>Eukaryota</taxon>
        <taxon>Metazoa</taxon>
        <taxon>Spiralia</taxon>
        <taxon>Gnathifera</taxon>
        <taxon>Rotifera</taxon>
        <taxon>Eurotatoria</taxon>
        <taxon>Bdelloidea</taxon>
        <taxon>Adinetida</taxon>
        <taxon>Adinetidae</taxon>
        <taxon>Adineta</taxon>
    </lineage>
</organism>
<accession>A0A813SGI1</accession>
<keyword evidence="4 10" id="KW-1133">Transmembrane helix</keyword>
<dbReference type="AlphaFoldDB" id="A0A813SGI1"/>
<evidence type="ECO:0000259" key="11">
    <source>
        <dbReference type="PROSITE" id="PS50262"/>
    </source>
</evidence>
<comment type="caution">
    <text evidence="13">The sequence shown here is derived from an EMBL/GenBank/DDBJ whole genome shotgun (WGS) entry which is preliminary data.</text>
</comment>
<keyword evidence="6 10" id="KW-0472">Membrane</keyword>
<keyword evidence="14" id="KW-1185">Reference proteome</keyword>
<dbReference type="GO" id="GO:0004930">
    <property type="term" value="F:G protein-coupled receptor activity"/>
    <property type="evidence" value="ECO:0007669"/>
    <property type="project" value="UniProtKB-KW"/>
</dbReference>
<dbReference type="PROSITE" id="PS50262">
    <property type="entry name" value="G_PROTEIN_RECEP_F1_2"/>
    <property type="match status" value="1"/>
</dbReference>
<evidence type="ECO:0000256" key="2">
    <source>
        <dbReference type="ARBA" id="ARBA00022475"/>
    </source>
</evidence>
<dbReference type="SUPFAM" id="SSF81321">
    <property type="entry name" value="Family A G protein-coupled receptor-like"/>
    <property type="match status" value="1"/>
</dbReference>
<feature type="transmembrane region" description="Helical" evidence="10">
    <location>
        <begin position="12"/>
        <end position="35"/>
    </location>
</feature>
<keyword evidence="2" id="KW-1003">Cell membrane</keyword>
<dbReference type="OrthoDB" id="9988505at2759"/>
<keyword evidence="9" id="KW-0807">Transducer</keyword>
<evidence type="ECO:0000313" key="14">
    <source>
        <dbReference type="Proteomes" id="UP000663832"/>
    </source>
</evidence>
<dbReference type="PANTHER" id="PTHR24246">
    <property type="entry name" value="OLFACTORY RECEPTOR AND ADENOSINE RECEPTOR"/>
    <property type="match status" value="1"/>
</dbReference>
<dbReference type="Proteomes" id="UP000663877">
    <property type="component" value="Unassembled WGS sequence"/>
</dbReference>
<dbReference type="Proteomes" id="UP000663832">
    <property type="component" value="Unassembled WGS sequence"/>
</dbReference>
<keyword evidence="8" id="KW-0325">Glycoprotein</keyword>